<keyword evidence="2 4" id="KW-0863">Zinc-finger</keyword>
<evidence type="ECO:0000259" key="6">
    <source>
        <dbReference type="PROSITE" id="PS50089"/>
    </source>
</evidence>
<dbReference type="Gene3D" id="3.30.40.10">
    <property type="entry name" value="Zinc/RING finger domain, C3HC4 (zinc finger)"/>
    <property type="match status" value="1"/>
</dbReference>
<protein>
    <recommendedName>
        <fullName evidence="6">RING-type domain-containing protein</fullName>
    </recommendedName>
</protein>
<feature type="region of interest" description="Disordered" evidence="5">
    <location>
        <begin position="36"/>
        <end position="103"/>
    </location>
</feature>
<feature type="region of interest" description="Disordered" evidence="5">
    <location>
        <begin position="382"/>
        <end position="509"/>
    </location>
</feature>
<dbReference type="SUPFAM" id="SSF57850">
    <property type="entry name" value="RING/U-box"/>
    <property type="match status" value="1"/>
</dbReference>
<feature type="region of interest" description="Disordered" evidence="5">
    <location>
        <begin position="1"/>
        <end position="22"/>
    </location>
</feature>
<evidence type="ECO:0000256" key="1">
    <source>
        <dbReference type="ARBA" id="ARBA00022723"/>
    </source>
</evidence>
<feature type="compositionally biased region" description="Low complexity" evidence="5">
    <location>
        <begin position="426"/>
        <end position="437"/>
    </location>
</feature>
<dbReference type="AlphaFoldDB" id="A0A4T0I9F8"/>
<dbReference type="Pfam" id="PF13639">
    <property type="entry name" value="zf-RING_2"/>
    <property type="match status" value="1"/>
</dbReference>
<feature type="domain" description="RING-type" evidence="6">
    <location>
        <begin position="290"/>
        <end position="375"/>
    </location>
</feature>
<dbReference type="SMART" id="SM00184">
    <property type="entry name" value="RING"/>
    <property type="match status" value="1"/>
</dbReference>
<keyword evidence="3" id="KW-0862">Zinc</keyword>
<feature type="compositionally biased region" description="Basic and acidic residues" evidence="5">
    <location>
        <begin position="408"/>
        <end position="419"/>
    </location>
</feature>
<feature type="compositionally biased region" description="Low complexity" evidence="5">
    <location>
        <begin position="461"/>
        <end position="487"/>
    </location>
</feature>
<dbReference type="InterPro" id="IPR013083">
    <property type="entry name" value="Znf_RING/FYVE/PHD"/>
</dbReference>
<dbReference type="Proteomes" id="UP000306954">
    <property type="component" value="Unassembled WGS sequence"/>
</dbReference>
<feature type="region of interest" description="Disordered" evidence="5">
    <location>
        <begin position="185"/>
        <end position="213"/>
    </location>
</feature>
<evidence type="ECO:0000256" key="2">
    <source>
        <dbReference type="ARBA" id="ARBA00022771"/>
    </source>
</evidence>
<evidence type="ECO:0000256" key="3">
    <source>
        <dbReference type="ARBA" id="ARBA00022833"/>
    </source>
</evidence>
<name>A0A4T0I9F8_WALIC</name>
<feature type="compositionally biased region" description="Basic and acidic residues" evidence="5">
    <location>
        <begin position="9"/>
        <end position="22"/>
    </location>
</feature>
<feature type="compositionally biased region" description="Basic and acidic residues" evidence="5">
    <location>
        <begin position="315"/>
        <end position="324"/>
    </location>
</feature>
<keyword evidence="1" id="KW-0479">Metal-binding</keyword>
<evidence type="ECO:0000313" key="7">
    <source>
        <dbReference type="EMBL" id="TIB16733.1"/>
    </source>
</evidence>
<dbReference type="PROSITE" id="PS50089">
    <property type="entry name" value="ZF_RING_2"/>
    <property type="match status" value="1"/>
</dbReference>
<dbReference type="InterPro" id="IPR001841">
    <property type="entry name" value="Znf_RING"/>
</dbReference>
<dbReference type="EMBL" id="SPOF01000003">
    <property type="protein sequence ID" value="TIB16733.1"/>
    <property type="molecule type" value="Genomic_DNA"/>
</dbReference>
<dbReference type="GO" id="GO:0008270">
    <property type="term" value="F:zinc ion binding"/>
    <property type="evidence" value="ECO:0007669"/>
    <property type="project" value="UniProtKB-KW"/>
</dbReference>
<accession>A0A4T0I9F8</accession>
<organism evidence="7 8">
    <name type="scientific">Wallemia ichthyophaga</name>
    <dbReference type="NCBI Taxonomy" id="245174"/>
    <lineage>
        <taxon>Eukaryota</taxon>
        <taxon>Fungi</taxon>
        <taxon>Dikarya</taxon>
        <taxon>Basidiomycota</taxon>
        <taxon>Wallemiomycotina</taxon>
        <taxon>Wallemiomycetes</taxon>
        <taxon>Wallemiales</taxon>
        <taxon>Wallemiaceae</taxon>
        <taxon>Wallemia</taxon>
    </lineage>
</organism>
<proteinExistence type="predicted"/>
<evidence type="ECO:0000256" key="5">
    <source>
        <dbReference type="SAM" id="MobiDB-lite"/>
    </source>
</evidence>
<sequence>MADQQPPQEGHEGHDDPMGDFDRTVIVHLDHFFANADENGQGQGRGHTHTHTHERHSDDGSNQENGDGVDERSERNPEGVGGVHTTHHTPLTDIPERRDSPFPRPLIPVQILLSSFMAALRARNGGGGGVAGVDGANGGAGANANANTNGNANGGPPELTGMGFRIERSPLPAEHPLRQHLSHLRGQEGHGSDTAHPPHPNHTQNGGGEMGERSSLLERIEELHSRNPYGENASRLPPPFTITINFPIAGGLHSEKKADPARAETILGALPKLHKGVTRRMSRVGVETTCGVCLDSLNAKAPLQKAENSAGAEGGENRENRESGTSETNTTCSTPSPEDEAKREEEIVALPCSHVFHSNCLRPWFALHTLCPMCRFDLDPESMTMSTPPPEERGREGEDNPFVSIIERLVRGNRERAPAPEETNNGGRAESAAASGRSSRHHPYARVRSAGEGGSRDSRPARNTRSATAAAATAASLDETHTQTQTHSHSHTQRPPPPPKKFEIPKAGRSLEDILIKRERENGLRCDMKECKLGPTDESERLETADMLSIGGAEKPVCSHFLHSHCYHLANGNCRYYNPAHTHQDGCVLSRCPICKTIGNVEKHELVH</sequence>
<evidence type="ECO:0000313" key="8">
    <source>
        <dbReference type="Proteomes" id="UP000306954"/>
    </source>
</evidence>
<feature type="region of interest" description="Disordered" evidence="5">
    <location>
        <begin position="304"/>
        <end position="342"/>
    </location>
</feature>
<reference evidence="7 8" key="1">
    <citation type="submission" date="2019-03" db="EMBL/GenBank/DDBJ databases">
        <title>Sequencing 23 genomes of Wallemia ichthyophaga.</title>
        <authorList>
            <person name="Gostincar C."/>
        </authorList>
    </citation>
    <scope>NUCLEOTIDE SEQUENCE [LARGE SCALE GENOMIC DNA]</scope>
    <source>
        <strain evidence="7 8">EXF-8621</strain>
    </source>
</reference>
<evidence type="ECO:0000256" key="4">
    <source>
        <dbReference type="PROSITE-ProRule" id="PRU00175"/>
    </source>
</evidence>
<dbReference type="PANTHER" id="PTHR15710">
    <property type="entry name" value="E3 UBIQUITIN-PROTEIN LIGASE PRAJA"/>
    <property type="match status" value="1"/>
</dbReference>
<feature type="compositionally biased region" description="Polar residues" evidence="5">
    <location>
        <begin position="325"/>
        <end position="336"/>
    </location>
</feature>
<gene>
    <name evidence="7" type="ORF">E3P90_00385</name>
</gene>
<comment type="caution">
    <text evidence="7">The sequence shown here is derived from an EMBL/GenBank/DDBJ whole genome shotgun (WGS) entry which is preliminary data.</text>
</comment>
<feature type="compositionally biased region" description="Basic and acidic residues" evidence="5">
    <location>
        <begin position="500"/>
        <end position="509"/>
    </location>
</feature>